<evidence type="ECO:0000259" key="13">
    <source>
        <dbReference type="PROSITE" id="PS50109"/>
    </source>
</evidence>
<dbReference type="PRINTS" id="PR00344">
    <property type="entry name" value="BCTRLSENSOR"/>
</dbReference>
<evidence type="ECO:0000313" key="15">
    <source>
        <dbReference type="EMBL" id="GGB20843.1"/>
    </source>
</evidence>
<dbReference type="SUPFAM" id="SSF47384">
    <property type="entry name" value="Homodimeric domain of signal transducing histidine kinase"/>
    <property type="match status" value="1"/>
</dbReference>
<dbReference type="SMART" id="SM00448">
    <property type="entry name" value="REC"/>
    <property type="match status" value="1"/>
</dbReference>
<comment type="catalytic activity">
    <reaction evidence="1">
        <text>ATP + protein L-histidine = ADP + protein N-phospho-L-histidine.</text>
        <dbReference type="EC" id="2.7.13.3"/>
    </reaction>
</comment>
<evidence type="ECO:0000256" key="1">
    <source>
        <dbReference type="ARBA" id="ARBA00000085"/>
    </source>
</evidence>
<dbReference type="Gene3D" id="3.30.565.10">
    <property type="entry name" value="Histidine kinase-like ATPase, C-terminal domain"/>
    <property type="match status" value="1"/>
</dbReference>
<keyword evidence="8" id="KW-0902">Two-component regulatory system</keyword>
<evidence type="ECO:0000259" key="12">
    <source>
        <dbReference type="PROSITE" id="PS01124"/>
    </source>
</evidence>
<dbReference type="GO" id="GO:0005524">
    <property type="term" value="F:ATP binding"/>
    <property type="evidence" value="ECO:0007669"/>
    <property type="project" value="UniProtKB-KW"/>
</dbReference>
<dbReference type="FunFam" id="3.30.565.10:FF:000037">
    <property type="entry name" value="Hybrid sensor histidine kinase/response regulator"/>
    <property type="match status" value="1"/>
</dbReference>
<dbReference type="PANTHER" id="PTHR43547:SF2">
    <property type="entry name" value="HYBRID SIGNAL TRANSDUCTION HISTIDINE KINASE C"/>
    <property type="match status" value="1"/>
</dbReference>
<feature type="domain" description="Response regulatory" evidence="14">
    <location>
        <begin position="1099"/>
        <end position="1214"/>
    </location>
</feature>
<dbReference type="InterPro" id="IPR036890">
    <property type="entry name" value="HATPase_C_sf"/>
</dbReference>
<organism evidence="15 16">
    <name type="scientific">Puia dinghuensis</name>
    <dbReference type="NCBI Taxonomy" id="1792502"/>
    <lineage>
        <taxon>Bacteria</taxon>
        <taxon>Pseudomonadati</taxon>
        <taxon>Bacteroidota</taxon>
        <taxon>Chitinophagia</taxon>
        <taxon>Chitinophagales</taxon>
        <taxon>Chitinophagaceae</taxon>
        <taxon>Puia</taxon>
    </lineage>
</organism>
<dbReference type="EC" id="2.7.13.3" evidence="2"/>
<dbReference type="Pfam" id="PF02518">
    <property type="entry name" value="HATPase_c"/>
    <property type="match status" value="1"/>
</dbReference>
<dbReference type="InterPro" id="IPR036097">
    <property type="entry name" value="HisK_dim/P_sf"/>
</dbReference>
<feature type="modified residue" description="4-aspartylphosphate" evidence="11">
    <location>
        <position position="1147"/>
    </location>
</feature>
<proteinExistence type="predicted"/>
<dbReference type="GO" id="GO:0003700">
    <property type="term" value="F:DNA-binding transcription factor activity"/>
    <property type="evidence" value="ECO:0007669"/>
    <property type="project" value="InterPro"/>
</dbReference>
<keyword evidence="3 11" id="KW-0597">Phosphoprotein</keyword>
<dbReference type="GO" id="GO:0000155">
    <property type="term" value="F:phosphorelay sensor kinase activity"/>
    <property type="evidence" value="ECO:0007669"/>
    <property type="project" value="InterPro"/>
</dbReference>
<keyword evidence="9" id="KW-0805">Transcription regulation</keyword>
<evidence type="ECO:0000256" key="7">
    <source>
        <dbReference type="ARBA" id="ARBA00022840"/>
    </source>
</evidence>
<dbReference type="FunFam" id="2.60.40.10:FF:000791">
    <property type="entry name" value="Two-component system sensor histidine kinase/response regulator"/>
    <property type="match status" value="1"/>
</dbReference>
<dbReference type="PANTHER" id="PTHR43547">
    <property type="entry name" value="TWO-COMPONENT HISTIDINE KINASE"/>
    <property type="match status" value="1"/>
</dbReference>
<dbReference type="InterPro" id="IPR011123">
    <property type="entry name" value="Y_Y_Y"/>
</dbReference>
<dbReference type="CDD" id="cd16922">
    <property type="entry name" value="HATPase_EvgS-ArcB-TorS-like"/>
    <property type="match status" value="1"/>
</dbReference>
<dbReference type="Gene3D" id="2.60.40.10">
    <property type="entry name" value="Immunoglobulins"/>
    <property type="match status" value="1"/>
</dbReference>
<dbReference type="GO" id="GO:0043565">
    <property type="term" value="F:sequence-specific DNA binding"/>
    <property type="evidence" value="ECO:0007669"/>
    <property type="project" value="InterPro"/>
</dbReference>
<keyword evidence="4" id="KW-0808">Transferase</keyword>
<evidence type="ECO:0000256" key="5">
    <source>
        <dbReference type="ARBA" id="ARBA00022741"/>
    </source>
</evidence>
<dbReference type="InterPro" id="IPR004358">
    <property type="entry name" value="Sig_transdc_His_kin-like_C"/>
</dbReference>
<dbReference type="InterPro" id="IPR011110">
    <property type="entry name" value="Reg_prop"/>
</dbReference>
<dbReference type="InterPro" id="IPR009057">
    <property type="entry name" value="Homeodomain-like_sf"/>
</dbReference>
<dbReference type="InterPro" id="IPR003661">
    <property type="entry name" value="HisK_dim/P_dom"/>
</dbReference>
<dbReference type="Pfam" id="PF07494">
    <property type="entry name" value="Reg_prop"/>
    <property type="match status" value="6"/>
</dbReference>
<feature type="domain" description="HTH araC/xylS-type" evidence="12">
    <location>
        <begin position="1246"/>
        <end position="1345"/>
    </location>
</feature>
<keyword evidence="10" id="KW-0804">Transcription</keyword>
<protein>
    <recommendedName>
        <fullName evidence="2">histidine kinase</fullName>
        <ecNumber evidence="2">2.7.13.3</ecNumber>
    </recommendedName>
</protein>
<dbReference type="InterPro" id="IPR011006">
    <property type="entry name" value="CheY-like_superfamily"/>
</dbReference>
<dbReference type="Pfam" id="PF07495">
    <property type="entry name" value="Y_Y_Y"/>
    <property type="match status" value="1"/>
</dbReference>
<dbReference type="InterPro" id="IPR005467">
    <property type="entry name" value="His_kinase_dom"/>
</dbReference>
<dbReference type="CDD" id="cd00082">
    <property type="entry name" value="HisKA"/>
    <property type="match status" value="1"/>
</dbReference>
<dbReference type="InterPro" id="IPR015943">
    <property type="entry name" value="WD40/YVTN_repeat-like_dom_sf"/>
</dbReference>
<gene>
    <name evidence="15" type="ORF">GCM10011511_50760</name>
</gene>
<dbReference type="SUPFAM" id="SSF52172">
    <property type="entry name" value="CheY-like"/>
    <property type="match status" value="1"/>
</dbReference>
<evidence type="ECO:0000256" key="11">
    <source>
        <dbReference type="PROSITE-ProRule" id="PRU00169"/>
    </source>
</evidence>
<dbReference type="InterPro" id="IPR003594">
    <property type="entry name" value="HATPase_dom"/>
</dbReference>
<evidence type="ECO:0000256" key="2">
    <source>
        <dbReference type="ARBA" id="ARBA00012438"/>
    </source>
</evidence>
<keyword evidence="5" id="KW-0547">Nucleotide-binding</keyword>
<dbReference type="SUPFAM" id="SSF46689">
    <property type="entry name" value="Homeodomain-like"/>
    <property type="match status" value="1"/>
</dbReference>
<keyword evidence="16" id="KW-1185">Reference proteome</keyword>
<dbReference type="InterPro" id="IPR018060">
    <property type="entry name" value="HTH_AraC"/>
</dbReference>
<dbReference type="SUPFAM" id="SSF63829">
    <property type="entry name" value="Calcium-dependent phosphotriesterase"/>
    <property type="match status" value="2"/>
</dbReference>
<evidence type="ECO:0000256" key="6">
    <source>
        <dbReference type="ARBA" id="ARBA00022777"/>
    </source>
</evidence>
<dbReference type="PROSITE" id="PS50109">
    <property type="entry name" value="HIS_KIN"/>
    <property type="match status" value="1"/>
</dbReference>
<keyword evidence="6 15" id="KW-0418">Kinase</keyword>
<dbReference type="Pfam" id="PF00512">
    <property type="entry name" value="HisKA"/>
    <property type="match status" value="1"/>
</dbReference>
<feature type="domain" description="Histidine kinase" evidence="13">
    <location>
        <begin position="845"/>
        <end position="1067"/>
    </location>
</feature>
<reference evidence="15" key="2">
    <citation type="submission" date="2020-09" db="EMBL/GenBank/DDBJ databases">
        <authorList>
            <person name="Sun Q."/>
            <person name="Zhou Y."/>
        </authorList>
    </citation>
    <scope>NUCLEOTIDE SEQUENCE</scope>
    <source>
        <strain evidence="15">CGMCC 1.15448</strain>
    </source>
</reference>
<dbReference type="Pfam" id="PF00072">
    <property type="entry name" value="Response_reg"/>
    <property type="match status" value="1"/>
</dbReference>
<evidence type="ECO:0000256" key="4">
    <source>
        <dbReference type="ARBA" id="ARBA00022679"/>
    </source>
</evidence>
<sequence length="1352" mass="153754">MLSGGLGAQPQDYLFSHLNVTSGLSNNHITGIYKDSRGFMWFGTVSGLNRYDGYQFRQYRHDPRDPHSIIDNYIEQVFEGPGGRMWVESRTGRFNIYDADLDRFDVDFAGYLRGLGLPQYMLVTIAPSQRGYWFIYKDSGLYHYLPDGKIVAFQPGGASLASAREDANGDCWVIHQDGLLEKIDGRLGKITYRSTALQKEFGSERIPCSLFIDRQNDLWFFSNGAFKGAYYYHPPTGEWKHLALDAGTKTLSSNIVFSAMQDRNGLIWLATDHGGVNIVDKHNFSVRVISHVEDDAKSIASNSITSLFRDNMGTVWLGTFKSGLSYYHQSELQFPQYRHEPGKAGSLPADDINSFAEDAAGNVWIGGNGGGLMYFDRKKNSFRQWVHDPHDPNSLCSNIIVSLLLDKEGKLWIGTYFGGLDCFDGHRFMHYRHLDADPSSIADDRIMCLCEDLDRNIWVGTLAGGLDRYDRHTHRFFHYRASIPNSISNDYISTIITDKGGNVWVGTGYGVEFIERNTGAIRHYIPEPSRLSSNNVTVLFLDSKQRLWAATREGLDVLNPDKKTFQSFSMEDGLPDNTLRYIAEDSLHRLWISTTNGLSRITVAEGSNRAGLAIRCRNFHEQDGLQGREFNERAGLATKDGFLLFGGPNGFNLFRPESIQPERKTPPILFTGLDVFDKSIHAGDTMNGHVILQKTLGESGDITLRWKENVFSIEFASLDYIPNATNRYAYMLEGFNHNWLITDGKIRKATYTNLDAGEYLFKVKASDADGEWYDRQATLKITVLPPFWKTPLAYVVYSLLLVASLLLARRMVLQRARARFALENERQETRRMHEMDMMKIRFFTNMSHELRTPLSLILAPVEKLLTPASPVDPRRQYEMIRRNAKRLLHLVNQLLDFRKMEVNELKLHLREGDIVRFVRETANSFVDLAEKKNISFVYDDRNSPPLVTRFDHDKLERILFNLLSNAFKFTPENGSVRVDLAVERKNDEEALLSIAIRDTGIGIEPDKQEKIFERFFQNEIPETLINQGSGIGLSITQEFVRMHHGRLSVESEVNKGSCFTVVLPLKVIKAAGLPTPMPEPEETLLPEDEVPSAPPGAPTILIVEDNEDFRFYLKDNLRTYYNIVEASDGKEGWRKVLSAHPQLVVSDISMPHMDGIQLCRKIRTDDRTRQIPVILLTAMAGESGVLQGLQTGAADYITKPFNFEVLLSKMRNIVEYNETVKKTYQRQVQAGATHVEMPSADDVFLREVLEHIEKNMANPDFSVGDLCQQFHASRSTFYKRVLLLTGKTPVELIRHIRLQRAAELLEKSQLTVAEIAYTVGFNNPKYFTQYFKSEFHCIPSAYRKSRTSGLEL</sequence>
<reference evidence="15" key="1">
    <citation type="journal article" date="2014" name="Int. J. Syst. Evol. Microbiol.">
        <title>Complete genome sequence of Corynebacterium casei LMG S-19264T (=DSM 44701T), isolated from a smear-ripened cheese.</title>
        <authorList>
            <consortium name="US DOE Joint Genome Institute (JGI-PGF)"/>
            <person name="Walter F."/>
            <person name="Albersmeier A."/>
            <person name="Kalinowski J."/>
            <person name="Ruckert C."/>
        </authorList>
    </citation>
    <scope>NUCLEOTIDE SEQUENCE</scope>
    <source>
        <strain evidence="15">CGMCC 1.15448</strain>
    </source>
</reference>
<dbReference type="SMART" id="SM00388">
    <property type="entry name" value="HisKA"/>
    <property type="match status" value="1"/>
</dbReference>
<evidence type="ECO:0000256" key="8">
    <source>
        <dbReference type="ARBA" id="ARBA00023012"/>
    </source>
</evidence>
<accession>A0A8J2XW18</accession>
<dbReference type="SUPFAM" id="SSF55874">
    <property type="entry name" value="ATPase domain of HSP90 chaperone/DNA topoisomerase II/histidine kinase"/>
    <property type="match status" value="1"/>
</dbReference>
<keyword evidence="7" id="KW-0067">ATP-binding</keyword>
<evidence type="ECO:0000256" key="9">
    <source>
        <dbReference type="ARBA" id="ARBA00023015"/>
    </source>
</evidence>
<dbReference type="Gene3D" id="3.40.50.2300">
    <property type="match status" value="1"/>
</dbReference>
<comment type="caution">
    <text evidence="15">The sequence shown here is derived from an EMBL/GenBank/DDBJ whole genome shotgun (WGS) entry which is preliminary data.</text>
</comment>
<dbReference type="Gene3D" id="1.10.287.130">
    <property type="match status" value="1"/>
</dbReference>
<dbReference type="Pfam" id="PF12833">
    <property type="entry name" value="HTH_18"/>
    <property type="match status" value="1"/>
</dbReference>
<dbReference type="InterPro" id="IPR001789">
    <property type="entry name" value="Sig_transdc_resp-reg_receiver"/>
</dbReference>
<dbReference type="CDD" id="cd17574">
    <property type="entry name" value="REC_OmpR"/>
    <property type="match status" value="1"/>
</dbReference>
<dbReference type="SMART" id="SM00342">
    <property type="entry name" value="HTH_ARAC"/>
    <property type="match status" value="1"/>
</dbReference>
<dbReference type="Proteomes" id="UP000607559">
    <property type="component" value="Unassembled WGS sequence"/>
</dbReference>
<evidence type="ECO:0000256" key="10">
    <source>
        <dbReference type="ARBA" id="ARBA00023163"/>
    </source>
</evidence>
<dbReference type="SMART" id="SM00387">
    <property type="entry name" value="HATPase_c"/>
    <property type="match status" value="1"/>
</dbReference>
<dbReference type="FunFam" id="1.10.287.130:FF:000045">
    <property type="entry name" value="Two-component system sensor histidine kinase/response regulator"/>
    <property type="match status" value="1"/>
</dbReference>
<evidence type="ECO:0000313" key="16">
    <source>
        <dbReference type="Proteomes" id="UP000607559"/>
    </source>
</evidence>
<dbReference type="Gene3D" id="1.10.10.60">
    <property type="entry name" value="Homeodomain-like"/>
    <property type="match status" value="1"/>
</dbReference>
<dbReference type="PROSITE" id="PS50110">
    <property type="entry name" value="RESPONSE_REGULATORY"/>
    <property type="match status" value="1"/>
</dbReference>
<dbReference type="InterPro" id="IPR013783">
    <property type="entry name" value="Ig-like_fold"/>
</dbReference>
<name>A0A8J2XW18_9BACT</name>
<evidence type="ECO:0000256" key="3">
    <source>
        <dbReference type="ARBA" id="ARBA00022553"/>
    </source>
</evidence>
<dbReference type="PROSITE" id="PS01124">
    <property type="entry name" value="HTH_ARAC_FAMILY_2"/>
    <property type="match status" value="1"/>
</dbReference>
<dbReference type="Gene3D" id="2.130.10.10">
    <property type="entry name" value="YVTN repeat-like/Quinoprotein amine dehydrogenase"/>
    <property type="match status" value="2"/>
</dbReference>
<dbReference type="EMBL" id="BMJC01000006">
    <property type="protein sequence ID" value="GGB20843.1"/>
    <property type="molecule type" value="Genomic_DNA"/>
</dbReference>
<evidence type="ECO:0000259" key="14">
    <source>
        <dbReference type="PROSITE" id="PS50110"/>
    </source>
</evidence>